<proteinExistence type="predicted"/>
<evidence type="ECO:0000313" key="3">
    <source>
        <dbReference type="Proteomes" id="UP000664940"/>
    </source>
</evidence>
<reference evidence="2 3" key="1">
    <citation type="journal article" date="2020" name="Nature">
        <title>Six reference-quality genomes reveal evolution of bat adaptations.</title>
        <authorList>
            <person name="Jebb D."/>
            <person name="Huang Z."/>
            <person name="Pippel M."/>
            <person name="Hughes G.M."/>
            <person name="Lavrichenko K."/>
            <person name="Devanna P."/>
            <person name="Winkler S."/>
            <person name="Jermiin L.S."/>
            <person name="Skirmuntt E.C."/>
            <person name="Katzourakis A."/>
            <person name="Burkitt-Gray L."/>
            <person name="Ray D.A."/>
            <person name="Sullivan K.A.M."/>
            <person name="Roscito J.G."/>
            <person name="Kirilenko B.M."/>
            <person name="Davalos L.M."/>
            <person name="Corthals A.P."/>
            <person name="Power M.L."/>
            <person name="Jones G."/>
            <person name="Ransome R.D."/>
            <person name="Dechmann D.K.N."/>
            <person name="Locatelli A.G."/>
            <person name="Puechmaille S.J."/>
            <person name="Fedrigo O."/>
            <person name="Jarvis E.D."/>
            <person name="Hiller M."/>
            <person name="Vernes S.C."/>
            <person name="Myers E.W."/>
            <person name="Teeling E.C."/>
        </authorList>
    </citation>
    <scope>NUCLEOTIDE SEQUENCE [LARGE SCALE GENOMIC DNA]</scope>
    <source>
        <strain evidence="2">Bat1K_MPI-CBG_1</strain>
    </source>
</reference>
<dbReference type="AlphaFoldDB" id="A0A834ASM6"/>
<evidence type="ECO:0000256" key="1">
    <source>
        <dbReference type="SAM" id="MobiDB-lite"/>
    </source>
</evidence>
<feature type="region of interest" description="Disordered" evidence="1">
    <location>
        <begin position="34"/>
        <end position="89"/>
    </location>
</feature>
<dbReference type="Proteomes" id="UP000664940">
    <property type="component" value="Unassembled WGS sequence"/>
</dbReference>
<evidence type="ECO:0000313" key="2">
    <source>
        <dbReference type="EMBL" id="KAF6114800.1"/>
    </source>
</evidence>
<accession>A0A834ASM6</accession>
<name>A0A834ASM6_9CHIR</name>
<comment type="caution">
    <text evidence="2">The sequence shown here is derived from an EMBL/GenBank/DDBJ whole genome shotgun (WGS) entry which is preliminary data.</text>
</comment>
<protein>
    <submittedName>
        <fullName evidence="2">Uncharacterized protein</fullName>
    </submittedName>
</protein>
<organism evidence="2 3">
    <name type="scientific">Phyllostomus discolor</name>
    <name type="common">pale spear-nosed bat</name>
    <dbReference type="NCBI Taxonomy" id="89673"/>
    <lineage>
        <taxon>Eukaryota</taxon>
        <taxon>Metazoa</taxon>
        <taxon>Chordata</taxon>
        <taxon>Craniata</taxon>
        <taxon>Vertebrata</taxon>
        <taxon>Euteleostomi</taxon>
        <taxon>Mammalia</taxon>
        <taxon>Eutheria</taxon>
        <taxon>Laurasiatheria</taxon>
        <taxon>Chiroptera</taxon>
        <taxon>Yangochiroptera</taxon>
        <taxon>Phyllostomidae</taxon>
        <taxon>Phyllostominae</taxon>
        <taxon>Phyllostomus</taxon>
    </lineage>
</organism>
<gene>
    <name evidence="2" type="ORF">HJG60_010726</name>
</gene>
<feature type="compositionally biased region" description="Low complexity" evidence="1">
    <location>
        <begin position="35"/>
        <end position="53"/>
    </location>
</feature>
<sequence length="143" mass="14885">MGVIEVISGSFTALPHAASARCCAVHQHVPQSPGPIQTCPATQAPAQSPPAEARGSGGLSASPRVGVGVGDERERECLRPAGGSRSRSLGVRGCCLSAADTNREAALPPLLPGCCLGAFRLRNKLWLPPSRRPAQRPRPRPEP</sequence>
<dbReference type="EMBL" id="JABVXQ010000004">
    <property type="protein sequence ID" value="KAF6114800.1"/>
    <property type="molecule type" value="Genomic_DNA"/>
</dbReference>